<feature type="non-terminal residue" evidence="3">
    <location>
        <position position="1"/>
    </location>
</feature>
<organism evidence="3 4">
    <name type="scientific">Reticulomyxa filosa</name>
    <dbReference type="NCBI Taxonomy" id="46433"/>
    <lineage>
        <taxon>Eukaryota</taxon>
        <taxon>Sar</taxon>
        <taxon>Rhizaria</taxon>
        <taxon>Retaria</taxon>
        <taxon>Foraminifera</taxon>
        <taxon>Monothalamids</taxon>
        <taxon>Reticulomyxidae</taxon>
        <taxon>Reticulomyxa</taxon>
    </lineage>
</organism>
<feature type="region of interest" description="Disordered" evidence="1">
    <location>
        <begin position="23"/>
        <end position="67"/>
    </location>
</feature>
<evidence type="ECO:0000256" key="2">
    <source>
        <dbReference type="SAM" id="Phobius"/>
    </source>
</evidence>
<keyword evidence="4" id="KW-1185">Reference proteome</keyword>
<keyword evidence="2" id="KW-0472">Membrane</keyword>
<dbReference type="EMBL" id="ASPP01023128">
    <property type="protein sequence ID" value="ETO10791.1"/>
    <property type="molecule type" value="Genomic_DNA"/>
</dbReference>
<gene>
    <name evidence="3" type="ORF">RFI_26588</name>
</gene>
<sequence length="258" mass="29951">IIRIQPKKKKKKMCGKIPFKYDNAKDGQHLMPGDNVGTLYDSHLESSEDGDDENEDEKIDNNREKHVPLIDSEQNNTRTSPDSCLNDMIREVDFLDWIDVTSNRDTMLHFQQLLVQSKHGSVVKIFTCGTRNKNIASNQKLHKLWFCCSWKLSESIMNSGFSTTTQKLTFTLTPFDAMLFLLFFVFFMFKKFATLNTRFFAFLVKNVKPHWNGLTRLFVCEVQLNDDEQECLKDRGSVSIQDCKTCVSLLHMIELNRT</sequence>
<dbReference type="Proteomes" id="UP000023152">
    <property type="component" value="Unassembled WGS sequence"/>
</dbReference>
<accession>X6MAW4</accession>
<comment type="caution">
    <text evidence="3">The sequence shown here is derived from an EMBL/GenBank/DDBJ whole genome shotgun (WGS) entry which is preliminary data.</text>
</comment>
<feature type="compositionally biased region" description="Acidic residues" evidence="1">
    <location>
        <begin position="47"/>
        <end position="58"/>
    </location>
</feature>
<protein>
    <submittedName>
        <fullName evidence="3">Uncharacterized protein</fullName>
    </submittedName>
</protein>
<proteinExistence type="predicted"/>
<evidence type="ECO:0000256" key="1">
    <source>
        <dbReference type="SAM" id="MobiDB-lite"/>
    </source>
</evidence>
<name>X6MAW4_RETFI</name>
<feature type="transmembrane region" description="Helical" evidence="2">
    <location>
        <begin position="168"/>
        <end position="189"/>
    </location>
</feature>
<dbReference type="AlphaFoldDB" id="X6MAW4"/>
<reference evidence="3 4" key="1">
    <citation type="journal article" date="2013" name="Curr. Biol.">
        <title>The Genome of the Foraminiferan Reticulomyxa filosa.</title>
        <authorList>
            <person name="Glockner G."/>
            <person name="Hulsmann N."/>
            <person name="Schleicher M."/>
            <person name="Noegel A.A."/>
            <person name="Eichinger L."/>
            <person name="Gallinger C."/>
            <person name="Pawlowski J."/>
            <person name="Sierra R."/>
            <person name="Euteneuer U."/>
            <person name="Pillet L."/>
            <person name="Moustafa A."/>
            <person name="Platzer M."/>
            <person name="Groth M."/>
            <person name="Szafranski K."/>
            <person name="Schliwa M."/>
        </authorList>
    </citation>
    <scope>NUCLEOTIDE SEQUENCE [LARGE SCALE GENOMIC DNA]</scope>
</reference>
<evidence type="ECO:0000313" key="4">
    <source>
        <dbReference type="Proteomes" id="UP000023152"/>
    </source>
</evidence>
<keyword evidence="2" id="KW-1133">Transmembrane helix</keyword>
<keyword evidence="2" id="KW-0812">Transmembrane</keyword>
<evidence type="ECO:0000313" key="3">
    <source>
        <dbReference type="EMBL" id="ETO10791.1"/>
    </source>
</evidence>